<feature type="binding site" evidence="9">
    <location>
        <position position="41"/>
    </location>
    <ligand>
        <name>Zn(2+)</name>
        <dbReference type="ChEBI" id="CHEBI:29105"/>
    </ligand>
</feature>
<dbReference type="RefSeq" id="WP_013506853.1">
    <property type="nucleotide sequence ID" value="NC_014836.1"/>
</dbReference>
<dbReference type="SMART" id="SM00947">
    <property type="entry name" value="Pro_CA"/>
    <property type="match status" value="1"/>
</dbReference>
<feature type="binding site" evidence="9">
    <location>
        <position position="39"/>
    </location>
    <ligand>
        <name>Zn(2+)</name>
        <dbReference type="ChEBI" id="CHEBI:29105"/>
    </ligand>
</feature>
<dbReference type="FunFam" id="3.40.1050.10:FF:000003">
    <property type="entry name" value="Carbonic anhydrase"/>
    <property type="match status" value="1"/>
</dbReference>
<dbReference type="OrthoDB" id="9769739at2"/>
<dbReference type="FunCoup" id="E6W413">
    <property type="interactions" value="283"/>
</dbReference>
<dbReference type="PANTHER" id="PTHR11002">
    <property type="entry name" value="CARBONIC ANHYDRASE"/>
    <property type="match status" value="1"/>
</dbReference>
<evidence type="ECO:0000256" key="9">
    <source>
        <dbReference type="PIRSR" id="PIRSR601765-1"/>
    </source>
</evidence>
<evidence type="ECO:0000256" key="2">
    <source>
        <dbReference type="ARBA" id="ARBA00012925"/>
    </source>
</evidence>
<evidence type="ECO:0000256" key="6">
    <source>
        <dbReference type="ARBA" id="ARBA00023239"/>
    </source>
</evidence>
<evidence type="ECO:0000256" key="7">
    <source>
        <dbReference type="ARBA" id="ARBA00031969"/>
    </source>
</evidence>
<name>E6W413_DESIS</name>
<dbReference type="GO" id="GO:0015976">
    <property type="term" value="P:carbon utilization"/>
    <property type="evidence" value="ECO:0007669"/>
    <property type="project" value="InterPro"/>
</dbReference>
<evidence type="ECO:0000256" key="5">
    <source>
        <dbReference type="ARBA" id="ARBA00022833"/>
    </source>
</evidence>
<dbReference type="EC" id="4.2.1.1" evidence="2 10"/>
<dbReference type="GO" id="GO:0004089">
    <property type="term" value="F:carbonate dehydratase activity"/>
    <property type="evidence" value="ECO:0007669"/>
    <property type="project" value="UniProtKB-UniRule"/>
</dbReference>
<sequence length="212" mass="24410">MERLYQGIVRFRESDYQSHKDLFKELGQSQSPHTLFIGCSDSRVVPNLITQTLPGELFVIRNVANIVPPYRDTNDYVATLSAIEYAVKALNVENIVVCGHSNCGGCNALFAPEETLNAVPHVKKWLEISHGVKEKILREYPDADAQKREWMTEQMNVVQQMKNLLSYPYIKERYQEGKLSILGWYYIIETGEVFSYNKESMEFELVTDTFTP</sequence>
<dbReference type="AlphaFoldDB" id="E6W413"/>
<accession>E6W413</accession>
<dbReference type="SUPFAM" id="SSF53056">
    <property type="entry name" value="beta-carbonic anhydrase, cab"/>
    <property type="match status" value="1"/>
</dbReference>
<dbReference type="PANTHER" id="PTHR11002:SF76">
    <property type="entry name" value="CARBONIC ANHYDRASE"/>
    <property type="match status" value="1"/>
</dbReference>
<dbReference type="PROSITE" id="PS00704">
    <property type="entry name" value="PROK_CO2_ANHYDRASE_1"/>
    <property type="match status" value="1"/>
</dbReference>
<keyword evidence="6 10" id="KW-0456">Lyase</keyword>
<evidence type="ECO:0000313" key="11">
    <source>
        <dbReference type="EMBL" id="ADU66977.1"/>
    </source>
</evidence>
<protein>
    <recommendedName>
        <fullName evidence="3 10">Carbonic anhydrase</fullName>
        <ecNumber evidence="2 10">4.2.1.1</ecNumber>
    </recommendedName>
    <alternativeName>
        <fullName evidence="7 10">Carbonate dehydratase</fullName>
    </alternativeName>
</protein>
<keyword evidence="12" id="KW-1185">Reference proteome</keyword>
<feature type="binding site" evidence="9">
    <location>
        <position position="103"/>
    </location>
    <ligand>
        <name>Zn(2+)</name>
        <dbReference type="ChEBI" id="CHEBI:29105"/>
    </ligand>
</feature>
<comment type="similarity">
    <text evidence="1 10">Belongs to the beta-class carbonic anhydrase family.</text>
</comment>
<feature type="binding site" evidence="9">
    <location>
        <position position="100"/>
    </location>
    <ligand>
        <name>Zn(2+)</name>
        <dbReference type="ChEBI" id="CHEBI:29105"/>
    </ligand>
</feature>
<comment type="cofactor">
    <cofactor evidence="9">
        <name>Zn(2+)</name>
        <dbReference type="ChEBI" id="CHEBI:29105"/>
    </cofactor>
    <text evidence="9">Binds 1 zinc ion per subunit.</text>
</comment>
<dbReference type="eggNOG" id="COG0288">
    <property type="taxonomic scope" value="Bacteria"/>
</dbReference>
<evidence type="ECO:0000256" key="4">
    <source>
        <dbReference type="ARBA" id="ARBA00022723"/>
    </source>
</evidence>
<evidence type="ECO:0000256" key="3">
    <source>
        <dbReference type="ARBA" id="ARBA00014628"/>
    </source>
</evidence>
<proteinExistence type="inferred from homology"/>
<dbReference type="STRING" id="653733.Selin_2257"/>
<evidence type="ECO:0000256" key="1">
    <source>
        <dbReference type="ARBA" id="ARBA00006217"/>
    </source>
</evidence>
<keyword evidence="4 9" id="KW-0479">Metal-binding</keyword>
<dbReference type="InterPro" id="IPR001765">
    <property type="entry name" value="Carbonic_anhydrase"/>
</dbReference>
<comment type="function">
    <text evidence="10">Reversible hydration of carbon dioxide.</text>
</comment>
<gene>
    <name evidence="11" type="ordered locus">Selin_2257</name>
</gene>
<dbReference type="HOGENOM" id="CLU_053879_5_3_0"/>
<dbReference type="PROSITE" id="PS00705">
    <property type="entry name" value="PROK_CO2_ANHYDRASE_2"/>
    <property type="match status" value="1"/>
</dbReference>
<dbReference type="GO" id="GO:0008270">
    <property type="term" value="F:zinc ion binding"/>
    <property type="evidence" value="ECO:0007669"/>
    <property type="project" value="UniProtKB-UniRule"/>
</dbReference>
<evidence type="ECO:0000256" key="8">
    <source>
        <dbReference type="ARBA" id="ARBA00048348"/>
    </source>
</evidence>
<dbReference type="InterPro" id="IPR045066">
    <property type="entry name" value="Beta_CA_cladeB"/>
</dbReference>
<dbReference type="InterPro" id="IPR036874">
    <property type="entry name" value="Carbonic_anhydrase_sf"/>
</dbReference>
<dbReference type="Gene3D" id="3.40.1050.10">
    <property type="entry name" value="Carbonic anhydrase"/>
    <property type="match status" value="1"/>
</dbReference>
<dbReference type="Pfam" id="PF00484">
    <property type="entry name" value="Pro_CA"/>
    <property type="match status" value="1"/>
</dbReference>
<dbReference type="Proteomes" id="UP000002572">
    <property type="component" value="Chromosome"/>
</dbReference>
<comment type="catalytic activity">
    <reaction evidence="8 10">
        <text>hydrogencarbonate + H(+) = CO2 + H2O</text>
        <dbReference type="Rhea" id="RHEA:10748"/>
        <dbReference type="ChEBI" id="CHEBI:15377"/>
        <dbReference type="ChEBI" id="CHEBI:15378"/>
        <dbReference type="ChEBI" id="CHEBI:16526"/>
        <dbReference type="ChEBI" id="CHEBI:17544"/>
        <dbReference type="EC" id="4.2.1.1"/>
    </reaction>
</comment>
<reference evidence="11 12" key="1">
    <citation type="submission" date="2010-12" db="EMBL/GenBank/DDBJ databases">
        <title>Complete sequence of Desulfurispirillum indicum S5.</title>
        <authorList>
            <consortium name="US DOE Joint Genome Institute"/>
            <person name="Lucas S."/>
            <person name="Copeland A."/>
            <person name="Lapidus A."/>
            <person name="Cheng J.-F."/>
            <person name="Goodwin L."/>
            <person name="Pitluck S."/>
            <person name="Chertkov O."/>
            <person name="Held B."/>
            <person name="Detter J.C."/>
            <person name="Han C."/>
            <person name="Tapia R."/>
            <person name="Land M."/>
            <person name="Hauser L."/>
            <person name="Kyrpides N."/>
            <person name="Ivanova N."/>
            <person name="Mikhailova N."/>
            <person name="Haggblom M."/>
            <person name="Rauschenbach I."/>
            <person name="Bini E."/>
            <person name="Woyke T."/>
        </authorList>
    </citation>
    <scope>NUCLEOTIDE SEQUENCE [LARGE SCALE GENOMIC DNA]</scope>
    <source>
        <strain evidence="12">ATCC BAA-1389 / DSM 22839 / S5</strain>
    </source>
</reference>
<evidence type="ECO:0000256" key="10">
    <source>
        <dbReference type="RuleBase" id="RU003956"/>
    </source>
</evidence>
<dbReference type="InParanoid" id="E6W413"/>
<keyword evidence="5 9" id="KW-0862">Zinc</keyword>
<evidence type="ECO:0000313" key="12">
    <source>
        <dbReference type="Proteomes" id="UP000002572"/>
    </source>
</evidence>
<organism evidence="11 12">
    <name type="scientific">Desulfurispirillum indicum (strain ATCC BAA-1389 / DSM 22839 / S5)</name>
    <dbReference type="NCBI Taxonomy" id="653733"/>
    <lineage>
        <taxon>Bacteria</taxon>
        <taxon>Pseudomonadati</taxon>
        <taxon>Chrysiogenota</taxon>
        <taxon>Chrysiogenia</taxon>
        <taxon>Chrysiogenales</taxon>
        <taxon>Chrysiogenaceae</taxon>
        <taxon>Desulfurispirillum</taxon>
    </lineage>
</organism>
<dbReference type="InterPro" id="IPR015892">
    <property type="entry name" value="Carbonic_anhydrase_CS"/>
</dbReference>
<dbReference type="KEGG" id="din:Selin_2257"/>
<dbReference type="EMBL" id="CP002432">
    <property type="protein sequence ID" value="ADU66977.1"/>
    <property type="molecule type" value="Genomic_DNA"/>
</dbReference>
<dbReference type="CDD" id="cd00884">
    <property type="entry name" value="beta_CA_cladeB"/>
    <property type="match status" value="1"/>
</dbReference>